<organism evidence="1 2">
    <name type="scientific">Chryseobacterium culicis</name>
    <dbReference type="NCBI Taxonomy" id="680127"/>
    <lineage>
        <taxon>Bacteria</taxon>
        <taxon>Pseudomonadati</taxon>
        <taxon>Bacteroidota</taxon>
        <taxon>Flavobacteriia</taxon>
        <taxon>Flavobacteriales</taxon>
        <taxon>Weeksellaceae</taxon>
        <taxon>Chryseobacterium group</taxon>
        <taxon>Chryseobacterium</taxon>
    </lineage>
</organism>
<accession>A0A1H6H006</accession>
<reference evidence="1 2" key="1">
    <citation type="submission" date="2016-10" db="EMBL/GenBank/DDBJ databases">
        <authorList>
            <person name="de Groot N.N."/>
        </authorList>
    </citation>
    <scope>NUCLEOTIDE SEQUENCE [LARGE SCALE GENOMIC DNA]</scope>
    <source>
        <strain evidence="1 2">DSM 23031</strain>
    </source>
</reference>
<evidence type="ECO:0000313" key="2">
    <source>
        <dbReference type="Proteomes" id="UP000198561"/>
    </source>
</evidence>
<gene>
    <name evidence="1" type="ORF">SAMN05421593_0860</name>
</gene>
<name>A0A1H6H006_CHRCI</name>
<evidence type="ECO:0000313" key="1">
    <source>
        <dbReference type="EMBL" id="SEH28961.1"/>
    </source>
</evidence>
<proteinExistence type="predicted"/>
<dbReference type="EMBL" id="FNWQ01000001">
    <property type="protein sequence ID" value="SEH28961.1"/>
    <property type="molecule type" value="Genomic_DNA"/>
</dbReference>
<dbReference type="Proteomes" id="UP000198561">
    <property type="component" value="Unassembled WGS sequence"/>
</dbReference>
<dbReference type="AlphaFoldDB" id="A0A1H6H006"/>
<sequence length="39" mass="4501">MVIVFQHFDESTKDENSQKSQKEQVIGLEPLWSLGSFAF</sequence>
<protein>
    <submittedName>
        <fullName evidence="1">Uncharacterized protein</fullName>
    </submittedName>
</protein>